<comment type="similarity">
    <text evidence="2 9">Belongs to the RecN family.</text>
</comment>
<keyword evidence="10" id="KW-0175">Coiled coil</keyword>
<keyword evidence="13" id="KW-1185">Reference proteome</keyword>
<dbReference type="EMBL" id="JBDIZK010000011">
    <property type="protein sequence ID" value="MEN3748916.1"/>
    <property type="molecule type" value="Genomic_DNA"/>
</dbReference>
<keyword evidence="4" id="KW-0547">Nucleotide-binding</keyword>
<dbReference type="RefSeq" id="WP_346247959.1">
    <property type="nucleotide sequence ID" value="NZ_JBDIZK010000011.1"/>
</dbReference>
<evidence type="ECO:0000256" key="1">
    <source>
        <dbReference type="ARBA" id="ARBA00003618"/>
    </source>
</evidence>
<evidence type="ECO:0000313" key="12">
    <source>
        <dbReference type="EMBL" id="MEN3748916.1"/>
    </source>
</evidence>
<evidence type="ECO:0000259" key="11">
    <source>
        <dbReference type="Pfam" id="PF02463"/>
    </source>
</evidence>
<dbReference type="InterPro" id="IPR027417">
    <property type="entry name" value="P-loop_NTPase"/>
</dbReference>
<comment type="function">
    <text evidence="1 9">May be involved in recombinational repair of damaged DNA.</text>
</comment>
<keyword evidence="6" id="KW-0067">ATP-binding</keyword>
<evidence type="ECO:0000256" key="9">
    <source>
        <dbReference type="PIRNR" id="PIRNR003128"/>
    </source>
</evidence>
<name>A0ABV0BE50_9SPHN</name>
<protein>
    <recommendedName>
        <fullName evidence="3 9">DNA repair protein RecN</fullName>
    </recommendedName>
    <alternativeName>
        <fullName evidence="8 9">Recombination protein N</fullName>
    </alternativeName>
</protein>
<comment type="caution">
    <text evidence="12">The sequence shown here is derived from an EMBL/GenBank/DDBJ whole genome shotgun (WGS) entry which is preliminary data.</text>
</comment>
<evidence type="ECO:0000313" key="13">
    <source>
        <dbReference type="Proteomes" id="UP001427805"/>
    </source>
</evidence>
<dbReference type="Proteomes" id="UP001427805">
    <property type="component" value="Unassembled WGS sequence"/>
</dbReference>
<dbReference type="InterPro" id="IPR004604">
    <property type="entry name" value="DNA_recomb/repair_RecN"/>
</dbReference>
<dbReference type="PANTHER" id="PTHR11059">
    <property type="entry name" value="DNA REPAIR PROTEIN RECN"/>
    <property type="match status" value="1"/>
</dbReference>
<evidence type="ECO:0000256" key="4">
    <source>
        <dbReference type="ARBA" id="ARBA00022741"/>
    </source>
</evidence>
<proteinExistence type="inferred from homology"/>
<dbReference type="SUPFAM" id="SSF52540">
    <property type="entry name" value="P-loop containing nucleoside triphosphate hydrolases"/>
    <property type="match status" value="2"/>
</dbReference>
<evidence type="ECO:0000256" key="8">
    <source>
        <dbReference type="ARBA" id="ARBA00033408"/>
    </source>
</evidence>
<organism evidence="12 13">
    <name type="scientific">Sphingomonas rustica</name>
    <dbReference type="NCBI Taxonomy" id="3103142"/>
    <lineage>
        <taxon>Bacteria</taxon>
        <taxon>Pseudomonadati</taxon>
        <taxon>Pseudomonadota</taxon>
        <taxon>Alphaproteobacteria</taxon>
        <taxon>Sphingomonadales</taxon>
        <taxon>Sphingomonadaceae</taxon>
        <taxon>Sphingomonas</taxon>
    </lineage>
</organism>
<reference evidence="12 13" key="1">
    <citation type="submission" date="2024-05" db="EMBL/GenBank/DDBJ databases">
        <title>Sphingomonas sp. HF-S3 16S ribosomal RNA gene Genome sequencing and assembly.</title>
        <authorList>
            <person name="Lee H."/>
        </authorList>
    </citation>
    <scope>NUCLEOTIDE SEQUENCE [LARGE SCALE GENOMIC DNA]</scope>
    <source>
        <strain evidence="12 13">HF-S3</strain>
    </source>
</reference>
<dbReference type="Gene3D" id="3.40.50.300">
    <property type="entry name" value="P-loop containing nucleotide triphosphate hydrolases"/>
    <property type="match status" value="2"/>
</dbReference>
<dbReference type="Pfam" id="PF02463">
    <property type="entry name" value="SMC_N"/>
    <property type="match status" value="1"/>
</dbReference>
<evidence type="ECO:0000256" key="2">
    <source>
        <dbReference type="ARBA" id="ARBA00009441"/>
    </source>
</evidence>
<dbReference type="PANTHER" id="PTHR11059:SF0">
    <property type="entry name" value="DNA REPAIR PROTEIN RECN"/>
    <property type="match status" value="1"/>
</dbReference>
<feature type="coiled-coil region" evidence="10">
    <location>
        <begin position="166"/>
        <end position="193"/>
    </location>
</feature>
<sequence length="553" mass="58550">MLTALSIRDVVLIEALDLEFGQGLGVLTGETGAGKSILLDALGLALGARGESSLVRQGASQAVVTASFDLPSTGAVAELMAENGLDFDTGEPLIVRRIVKADGGSRAFVNDQPASAGLLRDLGVHLVEIHGQHDDRGLLNPRGHRALLDSFARADTAAVAAAHRAWRDAQDALAQARAEQDSAERDREWLEHAVAELRALAPEAGEEEILADRRAAMQRGERIAGELQGIAELLEGSDGALARLRQAARILERVSDGHDGLAEALAAVDRALTDAGEAQDAVDRTAEELAFDPAALEADEARLFELRGIARKHRVQPDDLAALAGELGARLDRLESGGAGIARLETAVRTSHAAYADAARALSDHRRQAAARLDAAVEGELRPLKLDAARFRTMVEPMAEAQWSAAGMDRIEFEVSTNPGAPFAPLMKIASGGELSRFILAMKVALAEEGGARTLIFDEIDRGVGGAVASAIGDRLARLAGTAQLLVVTHSPQVAARGTRHLLIAKSHDGFVTRTGVTPLDPAERREEIARMLSGAEITEEARAQARRLIEPA</sequence>
<accession>A0ABV0BE50</accession>
<keyword evidence="5 9" id="KW-0227">DNA damage</keyword>
<dbReference type="CDD" id="cd03241">
    <property type="entry name" value="ABC_RecN"/>
    <property type="match status" value="1"/>
</dbReference>
<dbReference type="PIRSF" id="PIRSF003128">
    <property type="entry name" value="RecN"/>
    <property type="match status" value="1"/>
</dbReference>
<gene>
    <name evidence="12" type="primary">recN</name>
    <name evidence="12" type="ORF">TPR58_17200</name>
</gene>
<evidence type="ECO:0000256" key="3">
    <source>
        <dbReference type="ARBA" id="ARBA00021315"/>
    </source>
</evidence>
<evidence type="ECO:0000256" key="7">
    <source>
        <dbReference type="ARBA" id="ARBA00023204"/>
    </source>
</evidence>
<evidence type="ECO:0000256" key="6">
    <source>
        <dbReference type="ARBA" id="ARBA00022840"/>
    </source>
</evidence>
<dbReference type="NCBIfam" id="TIGR00634">
    <property type="entry name" value="recN"/>
    <property type="match status" value="1"/>
</dbReference>
<feature type="domain" description="RecF/RecN/SMC N-terminal" evidence="11">
    <location>
        <begin position="14"/>
        <end position="510"/>
    </location>
</feature>
<dbReference type="InterPro" id="IPR003395">
    <property type="entry name" value="RecF/RecN/SMC_N"/>
</dbReference>
<evidence type="ECO:0000256" key="10">
    <source>
        <dbReference type="SAM" id="Coils"/>
    </source>
</evidence>
<keyword evidence="7 9" id="KW-0234">DNA repair</keyword>
<evidence type="ECO:0000256" key="5">
    <source>
        <dbReference type="ARBA" id="ARBA00022763"/>
    </source>
</evidence>